<keyword evidence="8" id="KW-0539">Nucleus</keyword>
<keyword evidence="5" id="KW-0862">Zinc</keyword>
<reference evidence="13 14" key="1">
    <citation type="submission" date="2017-09" db="EMBL/GenBank/DDBJ databases">
        <title>WGS assembly of Aquilegia coerulea Goldsmith.</title>
        <authorList>
            <person name="Hodges S."/>
            <person name="Kramer E."/>
            <person name="Nordborg M."/>
            <person name="Tomkins J."/>
            <person name="Borevitz J."/>
            <person name="Derieg N."/>
            <person name="Yan J."/>
            <person name="Mihaltcheva S."/>
            <person name="Hayes R.D."/>
            <person name="Rokhsar D."/>
        </authorList>
    </citation>
    <scope>NUCLEOTIDE SEQUENCE [LARGE SCALE GENOMIC DNA]</scope>
    <source>
        <strain evidence="14">cv. Goldsmith</strain>
    </source>
</reference>
<dbReference type="InterPro" id="IPR011011">
    <property type="entry name" value="Znf_FYVE_PHD"/>
</dbReference>
<evidence type="ECO:0000313" key="14">
    <source>
        <dbReference type="Proteomes" id="UP000230069"/>
    </source>
</evidence>
<evidence type="ECO:0000256" key="8">
    <source>
        <dbReference type="ARBA" id="ARBA00023242"/>
    </source>
</evidence>
<feature type="compositionally biased region" description="Polar residues" evidence="10">
    <location>
        <begin position="674"/>
        <end position="695"/>
    </location>
</feature>
<keyword evidence="7" id="KW-0804">Transcription</keyword>
<evidence type="ECO:0000256" key="1">
    <source>
        <dbReference type="ARBA" id="ARBA00004123"/>
    </source>
</evidence>
<dbReference type="FunFam" id="3.30.40.10:FF:000238">
    <property type="entry name" value="PHD finger family protein"/>
    <property type="match status" value="1"/>
</dbReference>
<dbReference type="InterPro" id="IPR013083">
    <property type="entry name" value="Znf_RING/FYVE/PHD"/>
</dbReference>
<dbReference type="EMBL" id="KZ305031">
    <property type="protein sequence ID" value="PIA48437.1"/>
    <property type="molecule type" value="Genomic_DNA"/>
</dbReference>
<organism evidence="13 14">
    <name type="scientific">Aquilegia coerulea</name>
    <name type="common">Rocky mountain columbine</name>
    <dbReference type="NCBI Taxonomy" id="218851"/>
    <lineage>
        <taxon>Eukaryota</taxon>
        <taxon>Viridiplantae</taxon>
        <taxon>Streptophyta</taxon>
        <taxon>Embryophyta</taxon>
        <taxon>Tracheophyta</taxon>
        <taxon>Spermatophyta</taxon>
        <taxon>Magnoliopsida</taxon>
        <taxon>Ranunculales</taxon>
        <taxon>Ranunculaceae</taxon>
        <taxon>Thalictroideae</taxon>
        <taxon>Aquilegia</taxon>
    </lineage>
</organism>
<dbReference type="AlphaFoldDB" id="A0A2G5DYV0"/>
<evidence type="ECO:0008006" key="15">
    <source>
        <dbReference type="Google" id="ProtNLM"/>
    </source>
</evidence>
<keyword evidence="3" id="KW-0677">Repeat</keyword>
<dbReference type="OrthoDB" id="1903104at2759"/>
<name>A0A2G5DYV0_AQUCA</name>
<feature type="region of interest" description="Disordered" evidence="10">
    <location>
        <begin position="442"/>
        <end position="473"/>
    </location>
</feature>
<evidence type="ECO:0000256" key="5">
    <source>
        <dbReference type="ARBA" id="ARBA00022833"/>
    </source>
</evidence>
<dbReference type="SUPFAM" id="SSF57903">
    <property type="entry name" value="FYVE/PHD zinc finger"/>
    <property type="match status" value="3"/>
</dbReference>
<comment type="subcellular location">
    <subcellularLocation>
        <location evidence="1">Nucleus</location>
    </subcellularLocation>
</comment>
<evidence type="ECO:0000256" key="9">
    <source>
        <dbReference type="PROSITE-ProRule" id="PRU00175"/>
    </source>
</evidence>
<keyword evidence="2" id="KW-0479">Metal-binding</keyword>
<keyword evidence="4 9" id="KW-0863">Zinc-finger</keyword>
<dbReference type="PANTHER" id="PTHR45888:SF4">
    <property type="entry name" value="PHD FINGER PROTEIN 10"/>
    <property type="match status" value="1"/>
</dbReference>
<dbReference type="InterPro" id="IPR019786">
    <property type="entry name" value="Zinc_finger_PHD-type_CS"/>
</dbReference>
<evidence type="ECO:0000259" key="12">
    <source>
        <dbReference type="PROSITE" id="PS50089"/>
    </source>
</evidence>
<sequence>MAFHVACPITCQRICFCKLGFPQKIQSEKAKKDFLEEVFRVEEFLNDPWSIRSKESTSTVQVVVPKVIPPPPPPPPIAVVTTTTITKVVDGFGIGDSYGAGSGSVSGGGDGEELMLLHSKRTALQKRAVATSIATEDYVQKYESGQLALVDNAGETVDIPRDDMGVKVMCRICFDGENEGSEKASRMLACKLCNKKYHRSCLNSWGQNRDLFHLSSWVCPSCRTCEVCRRTTDPTKFMFCKRCDGAYHCHCLQPPHKNVCTGPYLCPKHTKCHSCGSNVPGNGPSTRWFLGYTCCDACGRLFVKGNYCPVCLKVYRDSESTPMVCCDVCQRWVHCHCDGISDEKYLQFQADDNLHYKCTACRGECYQVTGLDDAVQELWRRRDKADHDQIVSFRASAGLPSEEAFSVPIFSDDEDYNPIVLKNEYGRSLKISVKGSVNKGTKSTKEYGKKLSSKKYGKKKGHQGSLMGKSDAHPIYEGLHDRNSIEFTLSDEKNDDVPLYRGDGIQRLSSPSIRCPSNTREKCSINQAGIMKHNFVDEVVANNNGRAPKVAETKSSKSHGPALGFGYGKQTSKLENVKGKKLVIHLGARNKNVNNSPRSEASSCHREQEIPAFNGIEDKRQQKVNTKIAVERDDGAARISDVKGEKPVKSEHLKYSRAREGSLTKLGKVKSEVSDLNSQSGKGNITDGSTVSGKTRASVGRSKEGSAVTPERVTGAPALRTEAVPLRRHSKGTPDMQSESLDCGRRKVSSLDSLAKDPKPLLKLKFKNPYLDNRSSWVSQEEEKSLVKGQRSKRKRPEKNEVREEEEEEEEEGEEGEEGEEEGEEEEEEEANIQVNQESPVKEVMDANWILKKLGKDAIGKRVEVQQQPNSSWHKGEVTEMIEGSSTVVVRLDDGRTRALELGKQAIRFVSQKQKRSKI</sequence>
<feature type="domain" description="RING-type" evidence="12">
    <location>
        <begin position="170"/>
        <end position="223"/>
    </location>
</feature>
<dbReference type="CDD" id="cd15489">
    <property type="entry name" value="PHD_SF"/>
    <property type="match status" value="1"/>
</dbReference>
<keyword evidence="6" id="KW-0805">Transcription regulation</keyword>
<evidence type="ECO:0000259" key="11">
    <source>
        <dbReference type="PROSITE" id="PS50016"/>
    </source>
</evidence>
<dbReference type="GO" id="GO:0005634">
    <property type="term" value="C:nucleus"/>
    <property type="evidence" value="ECO:0007669"/>
    <property type="project" value="UniProtKB-SubCell"/>
</dbReference>
<proteinExistence type="predicted"/>
<dbReference type="InParanoid" id="A0A2G5DYV0"/>
<dbReference type="FunFam" id="3.30.40.10:FF:000638">
    <property type="entry name" value="PHD finger family protein"/>
    <property type="match status" value="1"/>
</dbReference>
<feature type="compositionally biased region" description="Acidic residues" evidence="10">
    <location>
        <begin position="803"/>
        <end position="831"/>
    </location>
</feature>
<dbReference type="InterPro" id="IPR001841">
    <property type="entry name" value="Znf_RING"/>
</dbReference>
<protein>
    <recommendedName>
        <fullName evidence="15">PHD-type domain-containing protein</fullName>
    </recommendedName>
</protein>
<dbReference type="PROSITE" id="PS50089">
    <property type="entry name" value="ZF_RING_2"/>
    <property type="match status" value="1"/>
</dbReference>
<keyword evidence="14" id="KW-1185">Reference proteome</keyword>
<dbReference type="PANTHER" id="PTHR45888">
    <property type="entry name" value="HL01030P-RELATED"/>
    <property type="match status" value="1"/>
</dbReference>
<dbReference type="SMART" id="SM00249">
    <property type="entry name" value="PHD"/>
    <property type="match status" value="3"/>
</dbReference>
<evidence type="ECO:0000256" key="3">
    <source>
        <dbReference type="ARBA" id="ARBA00022737"/>
    </source>
</evidence>
<dbReference type="FunCoup" id="A0A2G5DYV0">
    <property type="interactions" value="1373"/>
</dbReference>
<accession>A0A2G5DYV0</accession>
<dbReference type="Gene3D" id="3.30.40.10">
    <property type="entry name" value="Zinc/RING finger domain, C3HC4 (zinc finger)"/>
    <property type="match status" value="3"/>
</dbReference>
<dbReference type="STRING" id="218851.A0A2G5DYV0"/>
<feature type="region of interest" description="Disordered" evidence="10">
    <location>
        <begin position="670"/>
        <end position="840"/>
    </location>
</feature>
<feature type="compositionally biased region" description="Basic residues" evidence="10">
    <location>
        <begin position="451"/>
        <end position="462"/>
    </location>
</feature>
<evidence type="ECO:0000256" key="6">
    <source>
        <dbReference type="ARBA" id="ARBA00023015"/>
    </source>
</evidence>
<dbReference type="PROSITE" id="PS01359">
    <property type="entry name" value="ZF_PHD_1"/>
    <property type="match status" value="1"/>
</dbReference>
<dbReference type="GO" id="GO:0008270">
    <property type="term" value="F:zinc ion binding"/>
    <property type="evidence" value="ECO:0007669"/>
    <property type="project" value="UniProtKB-KW"/>
</dbReference>
<evidence type="ECO:0000256" key="7">
    <source>
        <dbReference type="ARBA" id="ARBA00023163"/>
    </source>
</evidence>
<evidence type="ECO:0000256" key="4">
    <source>
        <dbReference type="ARBA" id="ARBA00022771"/>
    </source>
</evidence>
<dbReference type="PROSITE" id="PS50016">
    <property type="entry name" value="ZF_PHD_2"/>
    <property type="match status" value="2"/>
</dbReference>
<evidence type="ECO:0000256" key="10">
    <source>
        <dbReference type="SAM" id="MobiDB-lite"/>
    </source>
</evidence>
<feature type="domain" description="PHD-type" evidence="11">
    <location>
        <begin position="167"/>
        <end position="225"/>
    </location>
</feature>
<evidence type="ECO:0000256" key="2">
    <source>
        <dbReference type="ARBA" id="ARBA00022723"/>
    </source>
</evidence>
<evidence type="ECO:0000313" key="13">
    <source>
        <dbReference type="EMBL" id="PIA48437.1"/>
    </source>
</evidence>
<gene>
    <name evidence="13" type="ORF">AQUCO_01400789v1</name>
</gene>
<dbReference type="Proteomes" id="UP000230069">
    <property type="component" value="Unassembled WGS sequence"/>
</dbReference>
<feature type="compositionally biased region" description="Low complexity" evidence="10">
    <location>
        <begin position="761"/>
        <end position="771"/>
    </location>
</feature>
<dbReference type="InterPro" id="IPR019787">
    <property type="entry name" value="Znf_PHD-finger"/>
</dbReference>
<dbReference type="InterPro" id="IPR001965">
    <property type="entry name" value="Znf_PHD"/>
</dbReference>
<feature type="domain" description="PHD-type" evidence="11">
    <location>
        <begin position="305"/>
        <end position="364"/>
    </location>
</feature>